<comment type="caution">
    <text evidence="1">The sequence shown here is derived from an EMBL/GenBank/DDBJ whole genome shotgun (WGS) entry which is preliminary data.</text>
</comment>
<evidence type="ECO:0000313" key="1">
    <source>
        <dbReference type="EMBL" id="KAD0059705.1"/>
    </source>
</evidence>
<evidence type="ECO:0000313" key="2">
    <source>
        <dbReference type="Proteomes" id="UP000326396"/>
    </source>
</evidence>
<keyword evidence="2" id="KW-1185">Reference proteome</keyword>
<proteinExistence type="predicted"/>
<dbReference type="Proteomes" id="UP000326396">
    <property type="component" value="Unassembled WGS sequence"/>
</dbReference>
<protein>
    <recommendedName>
        <fullName evidence="3">Retrotransposon gag domain-containing protein</fullName>
    </recommendedName>
</protein>
<dbReference type="EMBL" id="SZYD01002001">
    <property type="protein sequence ID" value="KAD0059705.1"/>
    <property type="molecule type" value="Genomic_DNA"/>
</dbReference>
<dbReference type="AlphaFoldDB" id="A0A5N6LAU7"/>
<gene>
    <name evidence="1" type="ORF">E3N88_44861</name>
</gene>
<sequence length="254" mass="29303">MDVKLMSRRGKKMKKLVFRKFLPINHLQEAFLDYHQATQGTMSIENFTGYFDQLHMRCAIEEQIIARLALKLEKHQKNWHHALRSRIVKTPKSTNFNSKIKSTPGPVLGQRGTLNTSGSMVIWWLRCQGVGHMFRDRPNKHVVTLVDSLPQFNESTEVEDEVEDKQDLVKNIALWFMKSYYWATCHYYVSTTFNVADMNTYEGPYDKDDNLDGGALLDGEDDAGASIELGLNPSMEPDPKPIIWTYQRHGKTAY</sequence>
<accession>A0A5N6LAU7</accession>
<organism evidence="1 2">
    <name type="scientific">Mikania micrantha</name>
    <name type="common">bitter vine</name>
    <dbReference type="NCBI Taxonomy" id="192012"/>
    <lineage>
        <taxon>Eukaryota</taxon>
        <taxon>Viridiplantae</taxon>
        <taxon>Streptophyta</taxon>
        <taxon>Embryophyta</taxon>
        <taxon>Tracheophyta</taxon>
        <taxon>Spermatophyta</taxon>
        <taxon>Magnoliopsida</taxon>
        <taxon>eudicotyledons</taxon>
        <taxon>Gunneridae</taxon>
        <taxon>Pentapetalae</taxon>
        <taxon>asterids</taxon>
        <taxon>campanulids</taxon>
        <taxon>Asterales</taxon>
        <taxon>Asteraceae</taxon>
        <taxon>Asteroideae</taxon>
        <taxon>Heliantheae alliance</taxon>
        <taxon>Eupatorieae</taxon>
        <taxon>Mikania</taxon>
    </lineage>
</organism>
<reference evidence="1 2" key="1">
    <citation type="submission" date="2019-05" db="EMBL/GenBank/DDBJ databases">
        <title>Mikania micrantha, genome provides insights into the molecular mechanism of rapid growth.</title>
        <authorList>
            <person name="Liu B."/>
        </authorList>
    </citation>
    <scope>NUCLEOTIDE SEQUENCE [LARGE SCALE GENOMIC DNA]</scope>
    <source>
        <strain evidence="1">NLD-2019</strain>
        <tissue evidence="1">Leaf</tissue>
    </source>
</reference>
<name>A0A5N6LAU7_9ASTR</name>
<evidence type="ECO:0008006" key="3">
    <source>
        <dbReference type="Google" id="ProtNLM"/>
    </source>
</evidence>